<evidence type="ECO:0000313" key="1">
    <source>
        <dbReference type="EMBL" id="WCT56693.1"/>
    </source>
</evidence>
<organism evidence="1 2">
    <name type="scientific">Paenibacillus kyungheensis</name>
    <dbReference type="NCBI Taxonomy" id="1452732"/>
    <lineage>
        <taxon>Bacteria</taxon>
        <taxon>Bacillati</taxon>
        <taxon>Bacillota</taxon>
        <taxon>Bacilli</taxon>
        <taxon>Bacillales</taxon>
        <taxon>Paenibacillaceae</taxon>
        <taxon>Paenibacillus</taxon>
    </lineage>
</organism>
<keyword evidence="2" id="KW-1185">Reference proteome</keyword>
<dbReference type="EMBL" id="CP117416">
    <property type="protein sequence ID" value="WCT56693.1"/>
    <property type="molecule type" value="Genomic_DNA"/>
</dbReference>
<accession>A0AAX3M466</accession>
<dbReference type="Proteomes" id="UP001220509">
    <property type="component" value="Chromosome"/>
</dbReference>
<evidence type="ECO:0000313" key="2">
    <source>
        <dbReference type="Proteomes" id="UP001220509"/>
    </source>
</evidence>
<dbReference type="KEGG" id="pka:PQ456_03995"/>
<name>A0AAX3M466_9BACL</name>
<gene>
    <name evidence="1" type="ORF">PQ456_03995</name>
</gene>
<reference evidence="1 2" key="1">
    <citation type="submission" date="2023-02" db="EMBL/GenBank/DDBJ databases">
        <title>Genome sequence of Paenibacillus kyungheensis KACC 18744.</title>
        <authorList>
            <person name="Kim S."/>
            <person name="Heo J."/>
            <person name="Kwon S.-W."/>
        </authorList>
    </citation>
    <scope>NUCLEOTIDE SEQUENCE [LARGE SCALE GENOMIC DNA]</scope>
    <source>
        <strain evidence="1 2">KACC 18744</strain>
    </source>
</reference>
<protein>
    <submittedName>
        <fullName evidence="1">Uncharacterized protein</fullName>
    </submittedName>
</protein>
<dbReference type="RefSeq" id="WP_273614965.1">
    <property type="nucleotide sequence ID" value="NZ_CP117416.1"/>
</dbReference>
<sequence length="172" mass="20635">MRLEINLKRDYGVIKHNMSVQNIADILSLLNKNNSIILFSFYERNMNLVDASTQKFILDRITFVNSEWVLPWTESLAYWDEPNQALPQIIWFSVEKKEDIVKAIEIDHLFRCIFLQKDMSFKQYSNVVFHQEYYSSVEEEEYEYYLGFTNKESFLTHSLDKIKSQFEMTLVE</sequence>
<proteinExistence type="predicted"/>
<dbReference type="AlphaFoldDB" id="A0AAX3M466"/>